<evidence type="ECO:0000259" key="1">
    <source>
        <dbReference type="Pfam" id="PF02769"/>
    </source>
</evidence>
<comment type="caution">
    <text evidence="2">The sequence shown here is derived from an EMBL/GenBank/DDBJ whole genome shotgun (WGS) entry which is preliminary data.</text>
</comment>
<sequence>MNIRSWDMLDYGKVTDTIYKRSVKKVIEKNVPGAGDNRIGGRDILYFAADSDKAMLMAFATLTGNQLAAAGAVHLAVNRLAAAGAYALAVNIQLIVSAELPEKSIKALMGSVSESCGKLHITSVQADVAAVPGLTETVITATAIGEAGGLFEPEKAEADQDIIMAGYAGDYGAAKLAFVGQAELERHFNPVFLSPVMEADYTGDTISAVSAVKAAAAAGVRSMYACGEGGVYTAVWELAENAGLGARIQLKEVPLRQETVEICDYFNISPYQLMSAGAVLLTATHGQKVLAELAAAGIPAVIIGHLTDDNDRVVLNDEEVRFLEPFRYESLNQAKSES</sequence>
<dbReference type="PANTHER" id="PTHR30303">
    <property type="entry name" value="HYDROGENASE ISOENZYMES FORMATION PROTEIN HYPE"/>
    <property type="match status" value="1"/>
</dbReference>
<dbReference type="RefSeq" id="WP_349084110.1">
    <property type="nucleotide sequence ID" value="NZ_JBBMEK010000026.1"/>
</dbReference>
<dbReference type="InterPro" id="IPR036921">
    <property type="entry name" value="PurM-like_N_sf"/>
</dbReference>
<dbReference type="Proteomes" id="UP001469749">
    <property type="component" value="Unassembled WGS sequence"/>
</dbReference>
<reference evidence="2 3" key="1">
    <citation type="submission" date="2024-03" db="EMBL/GenBank/DDBJ databases">
        <title>Human intestinal bacterial collection.</title>
        <authorList>
            <person name="Pauvert C."/>
            <person name="Hitch T.C.A."/>
            <person name="Clavel T."/>
        </authorList>
    </citation>
    <scope>NUCLEOTIDE SEQUENCE [LARGE SCALE GENOMIC DNA]</scope>
    <source>
        <strain evidence="2 3">CLA-AA-H190</strain>
    </source>
</reference>
<dbReference type="SUPFAM" id="SSF56042">
    <property type="entry name" value="PurM C-terminal domain-like"/>
    <property type="match status" value="1"/>
</dbReference>
<dbReference type="InterPro" id="IPR011854">
    <property type="entry name" value="HypE"/>
</dbReference>
<dbReference type="SUPFAM" id="SSF55326">
    <property type="entry name" value="PurM N-terminal domain-like"/>
    <property type="match status" value="1"/>
</dbReference>
<keyword evidence="3" id="KW-1185">Reference proteome</keyword>
<dbReference type="InterPro" id="IPR010918">
    <property type="entry name" value="PurM-like_C_dom"/>
</dbReference>
<feature type="domain" description="PurM-like C-terminal" evidence="1">
    <location>
        <begin position="189"/>
        <end position="311"/>
    </location>
</feature>
<name>A0ABV1B189_9FIRM</name>
<organism evidence="2 3">
    <name type="scientific">Coprococcus intestinihominis</name>
    <dbReference type="NCBI Taxonomy" id="3133154"/>
    <lineage>
        <taxon>Bacteria</taxon>
        <taxon>Bacillati</taxon>
        <taxon>Bacillota</taxon>
        <taxon>Clostridia</taxon>
        <taxon>Lachnospirales</taxon>
        <taxon>Lachnospiraceae</taxon>
        <taxon>Coprococcus</taxon>
    </lineage>
</organism>
<accession>A0ABV1B189</accession>
<protein>
    <submittedName>
        <fullName evidence="2">AIR synthase-related protein</fullName>
    </submittedName>
</protein>
<dbReference type="PANTHER" id="PTHR30303:SF4">
    <property type="entry name" value="HYDROGENASE EXPRESSION_FORMATION PROTEIN HYPE"/>
    <property type="match status" value="1"/>
</dbReference>
<evidence type="ECO:0000313" key="2">
    <source>
        <dbReference type="EMBL" id="MEQ2364195.1"/>
    </source>
</evidence>
<dbReference type="EMBL" id="JBBMEK010000026">
    <property type="protein sequence ID" value="MEQ2364195.1"/>
    <property type="molecule type" value="Genomic_DNA"/>
</dbReference>
<proteinExistence type="predicted"/>
<dbReference type="Gene3D" id="3.30.1330.10">
    <property type="entry name" value="PurM-like, N-terminal domain"/>
    <property type="match status" value="1"/>
</dbReference>
<dbReference type="Gene3D" id="3.90.650.10">
    <property type="entry name" value="PurM-like C-terminal domain"/>
    <property type="match status" value="1"/>
</dbReference>
<evidence type="ECO:0000313" key="3">
    <source>
        <dbReference type="Proteomes" id="UP001469749"/>
    </source>
</evidence>
<gene>
    <name evidence="2" type="ORF">WMO25_03700</name>
</gene>
<dbReference type="InterPro" id="IPR036676">
    <property type="entry name" value="PurM-like_C_sf"/>
</dbReference>
<dbReference type="Pfam" id="PF02769">
    <property type="entry name" value="AIRS_C"/>
    <property type="match status" value="1"/>
</dbReference>